<feature type="non-terminal residue" evidence="1">
    <location>
        <position position="57"/>
    </location>
</feature>
<dbReference type="EMBL" id="JASPKZ010010246">
    <property type="protein sequence ID" value="KAJ9575002.1"/>
    <property type="molecule type" value="Genomic_DNA"/>
</dbReference>
<sequence length="57" mass="6594">ISSQFGSIVFAVKWILHKIIYRHFRKWKKNAGNVVLPHTCYGITLKILKSQLVVLIS</sequence>
<feature type="non-terminal residue" evidence="1">
    <location>
        <position position="1"/>
    </location>
</feature>
<evidence type="ECO:0000313" key="1">
    <source>
        <dbReference type="EMBL" id="KAJ9575002.1"/>
    </source>
</evidence>
<proteinExistence type="predicted"/>
<dbReference type="Proteomes" id="UP001233999">
    <property type="component" value="Unassembled WGS sequence"/>
</dbReference>
<keyword evidence="2" id="KW-1185">Reference proteome</keyword>
<comment type="caution">
    <text evidence="1">The sequence shown here is derived from an EMBL/GenBank/DDBJ whole genome shotgun (WGS) entry which is preliminary data.</text>
</comment>
<accession>A0AAD7Z773</accession>
<gene>
    <name evidence="1" type="ORF">L9F63_007830</name>
</gene>
<protein>
    <submittedName>
        <fullName evidence="1">Uncharacterized protein</fullName>
    </submittedName>
</protein>
<reference evidence="1" key="2">
    <citation type="submission" date="2023-05" db="EMBL/GenBank/DDBJ databases">
        <authorList>
            <person name="Fouks B."/>
        </authorList>
    </citation>
    <scope>NUCLEOTIDE SEQUENCE</scope>
    <source>
        <strain evidence="1">Stay&amp;Tobe</strain>
        <tissue evidence="1">Testes</tissue>
    </source>
</reference>
<organism evidence="1 2">
    <name type="scientific">Diploptera punctata</name>
    <name type="common">Pacific beetle cockroach</name>
    <dbReference type="NCBI Taxonomy" id="6984"/>
    <lineage>
        <taxon>Eukaryota</taxon>
        <taxon>Metazoa</taxon>
        <taxon>Ecdysozoa</taxon>
        <taxon>Arthropoda</taxon>
        <taxon>Hexapoda</taxon>
        <taxon>Insecta</taxon>
        <taxon>Pterygota</taxon>
        <taxon>Neoptera</taxon>
        <taxon>Polyneoptera</taxon>
        <taxon>Dictyoptera</taxon>
        <taxon>Blattodea</taxon>
        <taxon>Blaberoidea</taxon>
        <taxon>Blaberidae</taxon>
        <taxon>Diplopterinae</taxon>
        <taxon>Diploptera</taxon>
    </lineage>
</organism>
<reference evidence="1" key="1">
    <citation type="journal article" date="2023" name="IScience">
        <title>Live-bearing cockroach genome reveals convergent evolutionary mechanisms linked to viviparity in insects and beyond.</title>
        <authorList>
            <person name="Fouks B."/>
            <person name="Harrison M.C."/>
            <person name="Mikhailova A.A."/>
            <person name="Marchal E."/>
            <person name="English S."/>
            <person name="Carruthers M."/>
            <person name="Jennings E.C."/>
            <person name="Chiamaka E.L."/>
            <person name="Frigard R.A."/>
            <person name="Pippel M."/>
            <person name="Attardo G.M."/>
            <person name="Benoit J.B."/>
            <person name="Bornberg-Bauer E."/>
            <person name="Tobe S.S."/>
        </authorList>
    </citation>
    <scope>NUCLEOTIDE SEQUENCE</scope>
    <source>
        <strain evidence="1">Stay&amp;Tobe</strain>
    </source>
</reference>
<dbReference type="AlphaFoldDB" id="A0AAD7Z773"/>
<name>A0AAD7Z773_DIPPU</name>
<evidence type="ECO:0000313" key="2">
    <source>
        <dbReference type="Proteomes" id="UP001233999"/>
    </source>
</evidence>